<protein>
    <submittedName>
        <fullName evidence="2">Uncharacterized protein</fullName>
    </submittedName>
</protein>
<accession>A0A5N5Q7W2</accession>
<dbReference type="EMBL" id="SSOP01001041">
    <property type="protein sequence ID" value="KAB5587496.1"/>
    <property type="molecule type" value="Genomic_DNA"/>
</dbReference>
<dbReference type="OrthoDB" id="3136810at2759"/>
<evidence type="ECO:0000313" key="2">
    <source>
        <dbReference type="EMBL" id="KAB5587496.1"/>
    </source>
</evidence>
<organism evidence="2 3">
    <name type="scientific">Ceratobasidium theobromae</name>
    <dbReference type="NCBI Taxonomy" id="1582974"/>
    <lineage>
        <taxon>Eukaryota</taxon>
        <taxon>Fungi</taxon>
        <taxon>Dikarya</taxon>
        <taxon>Basidiomycota</taxon>
        <taxon>Agaricomycotina</taxon>
        <taxon>Agaricomycetes</taxon>
        <taxon>Cantharellales</taxon>
        <taxon>Ceratobasidiaceae</taxon>
        <taxon>Ceratobasidium</taxon>
    </lineage>
</organism>
<evidence type="ECO:0000313" key="3">
    <source>
        <dbReference type="Proteomes" id="UP000383932"/>
    </source>
</evidence>
<dbReference type="Proteomes" id="UP000383932">
    <property type="component" value="Unassembled WGS sequence"/>
</dbReference>
<keyword evidence="3" id="KW-1185">Reference proteome</keyword>
<gene>
    <name evidence="2" type="ORF">CTheo_9065</name>
</gene>
<name>A0A5N5Q7W2_9AGAM</name>
<dbReference type="AlphaFoldDB" id="A0A5N5Q7W2"/>
<sequence length="204" mass="22374">MASPPCPEINHKSFNTGSGSGGLPTYQPTLGRLRDQFDILPEAPPMLLDSITDNPTPQVHQVILHVHPNPVPYATPPNSFGQYRIYPSKPRTIPDSGCDLEDLCNILEPSKSSACHSSSPLSTIIAPCPNVSAFWLQYWHWNEGSKKTWSTCESLVHDVISQADFVPSDVSNVDWCHLDDSLALFSMDTASSYKSTTVPLTIPP</sequence>
<proteinExistence type="predicted"/>
<feature type="region of interest" description="Disordered" evidence="1">
    <location>
        <begin position="1"/>
        <end position="26"/>
    </location>
</feature>
<comment type="caution">
    <text evidence="2">The sequence shown here is derived from an EMBL/GenBank/DDBJ whole genome shotgun (WGS) entry which is preliminary data.</text>
</comment>
<evidence type="ECO:0000256" key="1">
    <source>
        <dbReference type="SAM" id="MobiDB-lite"/>
    </source>
</evidence>
<reference evidence="2 3" key="1">
    <citation type="journal article" date="2019" name="Fungal Biol. Biotechnol.">
        <title>Draft genome sequence of fastidious pathogen Ceratobasidium theobromae, which causes vascular-streak dieback in Theobroma cacao.</title>
        <authorList>
            <person name="Ali S.S."/>
            <person name="Asman A."/>
            <person name="Shao J."/>
            <person name="Firmansyah A.P."/>
            <person name="Susilo A.W."/>
            <person name="Rosmana A."/>
            <person name="McMahon P."/>
            <person name="Junaid M."/>
            <person name="Guest D."/>
            <person name="Kheng T.Y."/>
            <person name="Meinhardt L.W."/>
            <person name="Bailey B.A."/>
        </authorList>
    </citation>
    <scope>NUCLEOTIDE SEQUENCE [LARGE SCALE GENOMIC DNA]</scope>
    <source>
        <strain evidence="2 3">CT2</strain>
    </source>
</reference>